<dbReference type="VEuPathDB" id="TriTrypDB:TvY486_0016050"/>
<keyword evidence="1" id="KW-1133">Transmembrane helix</keyword>
<sequence>MRWTLAFSFYPSFMSINYMKSHSYMPNNATLMRKVSYYSARFSPLHYSRTFLLRHKELLSVKRLKMTNISCQSVILVFVCALLSLNNSVRFGKATSSVVSNSHSVSGKLSQDEICKWRQRRAVVWRCATAAHKVLLLQYHNLSEEHKLFTKEMSDAIPISQLPSVLNEQHKVNEKFWDAFWLVTKAGRSVSQLFTSINVIQEHIVDNMNFSHCNTTTPVASHVEKTNFSDIVEELKRNVSELFNFSSIKNNTYILNYSKTLDKRMLPLKNGEGLSLLAEEVRKGFDLTKQKLKETHGRKQVFDVKVAFGCELEKRLNVIKDTFVALEFMLKGVLAREGILLRRATALQANATKLGVVVPGMDDTQGIRKEVSSALTEVSATLTKVLSAMYNTPTNSHSLLSYDSEFYHGIIHCRGDTQMERTVLLHLAADERRNHFGDYITWKGVISALWNEVTPALGHAHLNCSGMENISCESILNQANALIGELARSRESAEAILGDAIKVLMAVDEQIESSRSILDAAVSQRVAGHGAESADTPWTGKSLMGGFANSGFDDMFDEADDIDKNEGGDFYSGDDVGGVRSGRRAITIVLAVVVPIIVIAFACGALFVLRKRRLSSKEIADHDQ</sequence>
<dbReference type="EMBL" id="CAEX01002130">
    <property type="protein sequence ID" value="CCD18899.1"/>
    <property type="molecule type" value="Genomic_DNA"/>
</dbReference>
<evidence type="ECO:0000256" key="1">
    <source>
        <dbReference type="SAM" id="Phobius"/>
    </source>
</evidence>
<dbReference type="AlphaFoldDB" id="F9WMY4"/>
<protein>
    <submittedName>
        <fullName evidence="2">Uncharacterized protein</fullName>
    </submittedName>
</protein>
<organism evidence="2 3">
    <name type="scientific">Trypanosoma vivax (strain Y486)</name>
    <dbReference type="NCBI Taxonomy" id="1055687"/>
    <lineage>
        <taxon>Eukaryota</taxon>
        <taxon>Discoba</taxon>
        <taxon>Euglenozoa</taxon>
        <taxon>Kinetoplastea</taxon>
        <taxon>Metakinetoplastina</taxon>
        <taxon>Trypanosomatida</taxon>
        <taxon>Trypanosomatidae</taxon>
        <taxon>Trypanosoma</taxon>
        <taxon>Duttonella</taxon>
    </lineage>
</organism>
<evidence type="ECO:0000313" key="2">
    <source>
        <dbReference type="EMBL" id="CCD18899.1"/>
    </source>
</evidence>
<feature type="transmembrane region" description="Helical" evidence="1">
    <location>
        <begin position="585"/>
        <end position="609"/>
    </location>
</feature>
<accession>F9WMY4</accession>
<keyword evidence="1" id="KW-0812">Transmembrane</keyword>
<proteinExistence type="predicted"/>
<keyword evidence="3" id="KW-1185">Reference proteome</keyword>
<reference evidence="2 3" key="1">
    <citation type="journal article" date="2012" name="Proc. Natl. Acad. Sci. U.S.A.">
        <title>Antigenic diversity is generated by distinct evolutionary mechanisms in African trypanosome species.</title>
        <authorList>
            <person name="Jackson A.P."/>
            <person name="Berry A."/>
            <person name="Aslett M."/>
            <person name="Allison H.C."/>
            <person name="Burton P."/>
            <person name="Vavrova-Anderson J."/>
            <person name="Brown R."/>
            <person name="Browne H."/>
            <person name="Corton N."/>
            <person name="Hauser H."/>
            <person name="Gamble J."/>
            <person name="Gilderthorp R."/>
            <person name="Marcello L."/>
            <person name="McQuillan J."/>
            <person name="Otto T.D."/>
            <person name="Quail M.A."/>
            <person name="Sanders M.J."/>
            <person name="van Tonder A."/>
            <person name="Ginger M.L."/>
            <person name="Field M.C."/>
            <person name="Barry J.D."/>
            <person name="Hertz-Fowler C."/>
            <person name="Berriman M."/>
        </authorList>
    </citation>
    <scope>NUCLEOTIDE SEQUENCE</scope>
    <source>
        <strain evidence="2 3">Y486</strain>
    </source>
</reference>
<name>F9WMY4_TRYVY</name>
<gene>
    <name evidence="2" type="ORF">TvY486_0016050</name>
</gene>
<evidence type="ECO:0000313" key="3">
    <source>
        <dbReference type="Proteomes" id="UP000009027"/>
    </source>
</evidence>
<dbReference type="Proteomes" id="UP000009027">
    <property type="component" value="Unassembled WGS sequence"/>
</dbReference>
<keyword evidence="1" id="KW-0472">Membrane</keyword>